<feature type="domain" description="DUF4055" evidence="1">
    <location>
        <begin position="252"/>
        <end position="386"/>
    </location>
</feature>
<dbReference type="Pfam" id="PF13264">
    <property type="entry name" value="DUF4055"/>
    <property type="match status" value="1"/>
</dbReference>
<reference evidence="2 3" key="1">
    <citation type="journal article" date="2016" name="Front. Microbiol.">
        <title>Genomic Resource of Rice Seed Associated Bacteria.</title>
        <authorList>
            <person name="Midha S."/>
            <person name="Bansal K."/>
            <person name="Sharma S."/>
            <person name="Kumar N."/>
            <person name="Patil P.P."/>
            <person name="Chaudhry V."/>
            <person name="Patil P.B."/>
        </authorList>
    </citation>
    <scope>NUCLEOTIDE SEQUENCE [LARGE SCALE GENOMIC DNA]</scope>
    <source>
        <strain evidence="2 3">SA3</strain>
    </source>
</reference>
<sequence length="467" mass="52318">MSNDVRKRSPKIESMAGCWPMITALLGGTAAMRAAGKTYLPRWPNEEEGFYQNRLSVATLFPAFSRTVEVLSGKPFSRPVTWNEEAVPARIREMFGDVDLQGTNLHSFLADTFEEAMAYGLCGILVEHAPADKKLSLAEERQRGLRPYFVRVNATSLLDYDSERVNGQETFTLLRFVETISERDPQNEFVVKNIEQVRVLNPGRWRVYREKPDAITGVLSWQLHDEGTTSLKKITFVPVYGDKRGFMNGRPPLAELAWLNVEHWQSRSDQQTILHVARVPVLFGKKLGDGPISVGAASAIMSDEDEADLRYVEHSGKAIEAGRTDILDLEEKMRQVGAELLVVKPGHRTVVQTLTDNEASTSALQRMVCDLTDAARLALRYLAEWTGEPEGGHVTIFSDFGATTLADASADFLVDMYKTRALSDETLFNEIQRRGLINSELRWSEEQARIRAMPPPLPVRPVTTPPV</sequence>
<comment type="caution">
    <text evidence="2">The sequence shown here is derived from an EMBL/GenBank/DDBJ whole genome shotgun (WGS) entry which is preliminary data.</text>
</comment>
<dbReference type="GO" id="GO:0003677">
    <property type="term" value="F:DNA binding"/>
    <property type="evidence" value="ECO:0007669"/>
    <property type="project" value="UniProtKB-KW"/>
</dbReference>
<dbReference type="Proteomes" id="UP000071979">
    <property type="component" value="Unassembled WGS sequence"/>
</dbReference>
<protein>
    <submittedName>
        <fullName evidence="2">DNA-binding protein</fullName>
    </submittedName>
</protein>
<name>A0A8E1VA06_9GAMM</name>
<evidence type="ECO:0000259" key="1">
    <source>
        <dbReference type="Pfam" id="PF13264"/>
    </source>
</evidence>
<evidence type="ECO:0000313" key="3">
    <source>
        <dbReference type="Proteomes" id="UP000071979"/>
    </source>
</evidence>
<accession>A0A8E1VA06</accession>
<organism evidence="2 3">
    <name type="scientific">Pantoea dispersa</name>
    <dbReference type="NCBI Taxonomy" id="59814"/>
    <lineage>
        <taxon>Bacteria</taxon>
        <taxon>Pseudomonadati</taxon>
        <taxon>Pseudomonadota</taxon>
        <taxon>Gammaproteobacteria</taxon>
        <taxon>Enterobacterales</taxon>
        <taxon>Erwiniaceae</taxon>
        <taxon>Pantoea</taxon>
    </lineage>
</organism>
<dbReference type="RefSeq" id="WP_241492960.1">
    <property type="nucleotide sequence ID" value="NZ_LDSD01000011.1"/>
</dbReference>
<proteinExistence type="predicted"/>
<evidence type="ECO:0000313" key="2">
    <source>
        <dbReference type="EMBL" id="KTS68488.1"/>
    </source>
</evidence>
<dbReference type="AlphaFoldDB" id="A0A8E1VA06"/>
<keyword evidence="2" id="KW-0238">DNA-binding</keyword>
<dbReference type="InterPro" id="IPR025129">
    <property type="entry name" value="DUF4055"/>
</dbReference>
<gene>
    <name evidence="2" type="ORF">SA3R_07245</name>
</gene>
<dbReference type="EMBL" id="LDSE01000011">
    <property type="protein sequence ID" value="KTS68488.1"/>
    <property type="molecule type" value="Genomic_DNA"/>
</dbReference>